<dbReference type="HOGENOM" id="CLU_006451_4_0_1"/>
<evidence type="ECO:0000256" key="3">
    <source>
        <dbReference type="ARBA" id="ARBA00012757"/>
    </source>
</evidence>
<evidence type="ECO:0000256" key="8">
    <source>
        <dbReference type="SAM" id="SignalP"/>
    </source>
</evidence>
<dbReference type="InterPro" id="IPR008928">
    <property type="entry name" value="6-hairpin_glycosidase_sf"/>
</dbReference>
<dbReference type="PANTHER" id="PTHR23403:SF1">
    <property type="entry name" value="TREHALASE"/>
    <property type="match status" value="1"/>
</dbReference>
<dbReference type="STRING" id="6669.E9HRQ7"/>
<dbReference type="PhylomeDB" id="E9HRQ7"/>
<dbReference type="PROSITE" id="PS00927">
    <property type="entry name" value="TREHALASE_1"/>
    <property type="match status" value="1"/>
</dbReference>
<dbReference type="FunCoup" id="E9HRQ7">
    <property type="interactions" value="230"/>
</dbReference>
<dbReference type="GO" id="GO:0004555">
    <property type="term" value="F:alpha,alpha-trehalase activity"/>
    <property type="evidence" value="ECO:0000318"/>
    <property type="project" value="GO_Central"/>
</dbReference>
<organism evidence="9 10">
    <name type="scientific">Daphnia pulex</name>
    <name type="common">Water flea</name>
    <dbReference type="NCBI Taxonomy" id="6669"/>
    <lineage>
        <taxon>Eukaryota</taxon>
        <taxon>Metazoa</taxon>
        <taxon>Ecdysozoa</taxon>
        <taxon>Arthropoda</taxon>
        <taxon>Crustacea</taxon>
        <taxon>Branchiopoda</taxon>
        <taxon>Diplostraca</taxon>
        <taxon>Cladocera</taxon>
        <taxon>Anomopoda</taxon>
        <taxon>Daphniidae</taxon>
        <taxon>Daphnia</taxon>
    </lineage>
</organism>
<keyword evidence="5 7" id="KW-0378">Hydrolase</keyword>
<accession>E9HRQ7</accession>
<dbReference type="AlphaFoldDB" id="E9HRQ7"/>
<dbReference type="KEGG" id="dpx:DAPPUDRAFT_303585"/>
<dbReference type="Pfam" id="PF01204">
    <property type="entry name" value="Trehalase"/>
    <property type="match status" value="1"/>
</dbReference>
<feature type="signal peptide" evidence="8">
    <location>
        <begin position="1"/>
        <end position="20"/>
    </location>
</feature>
<dbReference type="PROSITE" id="PS00928">
    <property type="entry name" value="TREHALASE_2"/>
    <property type="match status" value="1"/>
</dbReference>
<dbReference type="InterPro" id="IPR001661">
    <property type="entry name" value="Glyco_hydro_37"/>
</dbReference>
<reference evidence="9 10" key="1">
    <citation type="journal article" date="2011" name="Science">
        <title>The ecoresponsive genome of Daphnia pulex.</title>
        <authorList>
            <person name="Colbourne J.K."/>
            <person name="Pfrender M.E."/>
            <person name="Gilbert D."/>
            <person name="Thomas W.K."/>
            <person name="Tucker A."/>
            <person name="Oakley T.H."/>
            <person name="Tokishita S."/>
            <person name="Aerts A."/>
            <person name="Arnold G.J."/>
            <person name="Basu M.K."/>
            <person name="Bauer D.J."/>
            <person name="Caceres C.E."/>
            <person name="Carmel L."/>
            <person name="Casola C."/>
            <person name="Choi J.H."/>
            <person name="Detter J.C."/>
            <person name="Dong Q."/>
            <person name="Dusheyko S."/>
            <person name="Eads B.D."/>
            <person name="Frohlich T."/>
            <person name="Geiler-Samerotte K.A."/>
            <person name="Gerlach D."/>
            <person name="Hatcher P."/>
            <person name="Jogdeo S."/>
            <person name="Krijgsveld J."/>
            <person name="Kriventseva E.V."/>
            <person name="Kultz D."/>
            <person name="Laforsch C."/>
            <person name="Lindquist E."/>
            <person name="Lopez J."/>
            <person name="Manak J.R."/>
            <person name="Muller J."/>
            <person name="Pangilinan J."/>
            <person name="Patwardhan R.P."/>
            <person name="Pitluck S."/>
            <person name="Pritham E.J."/>
            <person name="Rechtsteiner A."/>
            <person name="Rho M."/>
            <person name="Rogozin I.B."/>
            <person name="Sakarya O."/>
            <person name="Salamov A."/>
            <person name="Schaack S."/>
            <person name="Shapiro H."/>
            <person name="Shiga Y."/>
            <person name="Skalitzky C."/>
            <person name="Smith Z."/>
            <person name="Souvorov A."/>
            <person name="Sung W."/>
            <person name="Tang Z."/>
            <person name="Tsuchiya D."/>
            <person name="Tu H."/>
            <person name="Vos H."/>
            <person name="Wang M."/>
            <person name="Wolf Y.I."/>
            <person name="Yamagata H."/>
            <person name="Yamada T."/>
            <person name="Ye Y."/>
            <person name="Shaw J.R."/>
            <person name="Andrews J."/>
            <person name="Crease T.J."/>
            <person name="Tang H."/>
            <person name="Lucas S.M."/>
            <person name="Robertson H.M."/>
            <person name="Bork P."/>
            <person name="Koonin E.V."/>
            <person name="Zdobnov E.M."/>
            <person name="Grigoriev I.V."/>
            <person name="Lynch M."/>
            <person name="Boore J.L."/>
        </authorList>
    </citation>
    <scope>NUCLEOTIDE SEQUENCE [LARGE SCALE GENOMIC DNA]</scope>
</reference>
<feature type="chain" id="PRO_5003241297" description="Trehalase" evidence="8">
    <location>
        <begin position="21"/>
        <end position="570"/>
    </location>
</feature>
<dbReference type="Proteomes" id="UP000000305">
    <property type="component" value="Unassembled WGS sequence"/>
</dbReference>
<keyword evidence="8" id="KW-0732">Signal</keyword>
<sequence length="570" mass="65518">MVRLVRLFCLFISSATFGLAQVQSLPPPCPSPIYCHGPLLHTVQMAKLYHDSKTFVDKKLRFDPELVAANFTQLMNLTANNPSQNDLVIFISQHFESEGSEFQPWDPSDWLDSPSFLQNINNTQLRNWGQELHGAWKFLGRQIKDDVKERPELYSMIYVPHPFIIPGGRFREIYYWDSYWIVQGLLISQMNQTVRGMLDNFLHMVDVYGMVPNGGRIYYQLRSQPPMLIPMVDRYINATGDVEFLNGRLHLLEKEFQFWMANRTVSVKGHTLARFNVESDGPRPESYIEDFQSSAHMSEIDRQDFYINMKSGAESGWDFSSRWFIVDEGHNEGNLSHISTRNVVPVDLNAFVCMNARMLSEMFRKVGDDRKAQMYHDKYIEWKRAIQAVLWNEEQGIWLDYDLTNNLQRPYFYASNIAPLWAGCLDPTPSGGVDSAVVHRVMDYLEHSQSTKFAGGIPTSMQHTGQQWDFPNGWPPLQHMLVVGLENTGDPRAKALAFNLAQKWLINNYDAYQQSMPNAMFEKYDVTVVGLPGGGGEYDVQLGFGWTNGVILDFLHIYGDRLVTEQPKNT</sequence>
<evidence type="ECO:0000256" key="7">
    <source>
        <dbReference type="RuleBase" id="RU361180"/>
    </source>
</evidence>
<dbReference type="InParanoid" id="E9HRQ7"/>
<dbReference type="SUPFAM" id="SSF48208">
    <property type="entry name" value="Six-hairpin glycosidases"/>
    <property type="match status" value="1"/>
</dbReference>
<evidence type="ECO:0000256" key="2">
    <source>
        <dbReference type="ARBA" id="ARBA00005615"/>
    </source>
</evidence>
<dbReference type="SMR" id="E9HRQ7"/>
<evidence type="ECO:0000256" key="4">
    <source>
        <dbReference type="ARBA" id="ARBA00019905"/>
    </source>
</evidence>
<dbReference type="EC" id="3.2.1.28" evidence="3 7"/>
<name>E9HRQ7_DAPPU</name>
<dbReference type="OrthoDB" id="3542292at2759"/>
<evidence type="ECO:0000256" key="6">
    <source>
        <dbReference type="ARBA" id="ARBA00023295"/>
    </source>
</evidence>
<dbReference type="GO" id="GO:0005993">
    <property type="term" value="P:trehalose catabolic process"/>
    <property type="evidence" value="ECO:0000318"/>
    <property type="project" value="GO_Central"/>
</dbReference>
<protein>
    <recommendedName>
        <fullName evidence="4 7">Trehalase</fullName>
        <ecNumber evidence="3 7">3.2.1.28</ecNumber>
    </recommendedName>
    <alternativeName>
        <fullName evidence="7">Alpha-trehalose glucohydrolase</fullName>
    </alternativeName>
</protein>
<comment type="similarity">
    <text evidence="2 7">Belongs to the glycosyl hydrolase 37 family.</text>
</comment>
<evidence type="ECO:0000313" key="9">
    <source>
        <dbReference type="EMBL" id="EFX65580.1"/>
    </source>
</evidence>
<evidence type="ECO:0000313" key="10">
    <source>
        <dbReference type="Proteomes" id="UP000000305"/>
    </source>
</evidence>
<evidence type="ECO:0000256" key="1">
    <source>
        <dbReference type="ARBA" id="ARBA00001576"/>
    </source>
</evidence>
<dbReference type="EMBL" id="GL732740">
    <property type="protein sequence ID" value="EFX65580.1"/>
    <property type="molecule type" value="Genomic_DNA"/>
</dbReference>
<dbReference type="OMA" id="RYWDASD"/>
<dbReference type="eggNOG" id="KOG0602">
    <property type="taxonomic scope" value="Eukaryota"/>
</dbReference>
<dbReference type="PANTHER" id="PTHR23403">
    <property type="entry name" value="TREHALASE"/>
    <property type="match status" value="1"/>
</dbReference>
<comment type="catalytic activity">
    <reaction evidence="1 7">
        <text>alpha,alpha-trehalose + H2O = alpha-D-glucose + beta-D-glucose</text>
        <dbReference type="Rhea" id="RHEA:32675"/>
        <dbReference type="ChEBI" id="CHEBI:15377"/>
        <dbReference type="ChEBI" id="CHEBI:15903"/>
        <dbReference type="ChEBI" id="CHEBI:16551"/>
        <dbReference type="ChEBI" id="CHEBI:17925"/>
        <dbReference type="EC" id="3.2.1.28"/>
    </reaction>
</comment>
<gene>
    <name evidence="9" type="ORF">DAPPUDRAFT_303585</name>
</gene>
<evidence type="ECO:0000256" key="5">
    <source>
        <dbReference type="ARBA" id="ARBA00022801"/>
    </source>
</evidence>
<proteinExistence type="inferred from homology"/>
<dbReference type="InterPro" id="IPR018232">
    <property type="entry name" value="Glyco_hydro_37_CS"/>
</dbReference>
<keyword evidence="10" id="KW-1185">Reference proteome</keyword>
<dbReference type="PRINTS" id="PR00744">
    <property type="entry name" value="GLHYDRLASE37"/>
</dbReference>
<keyword evidence="6 7" id="KW-0326">Glycosidase</keyword>
<dbReference type="Gene3D" id="1.50.10.10">
    <property type="match status" value="1"/>
</dbReference>
<dbReference type="InterPro" id="IPR012341">
    <property type="entry name" value="6hp_glycosidase-like_sf"/>
</dbReference>